<evidence type="ECO:0000313" key="1">
    <source>
        <dbReference type="EMBL" id="KAJ7657579.1"/>
    </source>
</evidence>
<protein>
    <submittedName>
        <fullName evidence="1">Uncharacterized protein</fullName>
    </submittedName>
</protein>
<dbReference type="EMBL" id="JARKIE010000287">
    <property type="protein sequence ID" value="KAJ7657579.1"/>
    <property type="molecule type" value="Genomic_DNA"/>
</dbReference>
<gene>
    <name evidence="1" type="ORF">B0H17DRAFT_992862</name>
</gene>
<sequence>MVSIIPLSATSLKNPPGSQPCTSHSNEAIRCVSLFHSFSVLITDSAYMSPITPHRVTAALRRPAASVHSLPLHSFRVHTCRISARRPRAR</sequence>
<reference evidence="1" key="1">
    <citation type="submission" date="2023-03" db="EMBL/GenBank/DDBJ databases">
        <title>Massive genome expansion in bonnet fungi (Mycena s.s.) driven by repeated elements and novel gene families across ecological guilds.</title>
        <authorList>
            <consortium name="Lawrence Berkeley National Laboratory"/>
            <person name="Harder C.B."/>
            <person name="Miyauchi S."/>
            <person name="Viragh M."/>
            <person name="Kuo A."/>
            <person name="Thoen E."/>
            <person name="Andreopoulos B."/>
            <person name="Lu D."/>
            <person name="Skrede I."/>
            <person name="Drula E."/>
            <person name="Henrissat B."/>
            <person name="Morin E."/>
            <person name="Kohler A."/>
            <person name="Barry K."/>
            <person name="LaButti K."/>
            <person name="Morin E."/>
            <person name="Salamov A."/>
            <person name="Lipzen A."/>
            <person name="Mereny Z."/>
            <person name="Hegedus B."/>
            <person name="Baldrian P."/>
            <person name="Stursova M."/>
            <person name="Weitz H."/>
            <person name="Taylor A."/>
            <person name="Grigoriev I.V."/>
            <person name="Nagy L.G."/>
            <person name="Martin F."/>
            <person name="Kauserud H."/>
        </authorList>
    </citation>
    <scope>NUCLEOTIDE SEQUENCE</scope>
    <source>
        <strain evidence="1">CBHHK067</strain>
    </source>
</reference>
<name>A0AAD7G548_MYCRO</name>
<evidence type="ECO:0000313" key="2">
    <source>
        <dbReference type="Proteomes" id="UP001221757"/>
    </source>
</evidence>
<dbReference type="Proteomes" id="UP001221757">
    <property type="component" value="Unassembled WGS sequence"/>
</dbReference>
<dbReference type="AlphaFoldDB" id="A0AAD7G548"/>
<comment type="caution">
    <text evidence="1">The sequence shown here is derived from an EMBL/GenBank/DDBJ whole genome shotgun (WGS) entry which is preliminary data.</text>
</comment>
<organism evidence="1 2">
    <name type="scientific">Mycena rosella</name>
    <name type="common">Pink bonnet</name>
    <name type="synonym">Agaricus rosellus</name>
    <dbReference type="NCBI Taxonomy" id="1033263"/>
    <lineage>
        <taxon>Eukaryota</taxon>
        <taxon>Fungi</taxon>
        <taxon>Dikarya</taxon>
        <taxon>Basidiomycota</taxon>
        <taxon>Agaricomycotina</taxon>
        <taxon>Agaricomycetes</taxon>
        <taxon>Agaricomycetidae</taxon>
        <taxon>Agaricales</taxon>
        <taxon>Marasmiineae</taxon>
        <taxon>Mycenaceae</taxon>
        <taxon>Mycena</taxon>
    </lineage>
</organism>
<accession>A0AAD7G548</accession>
<proteinExistence type="predicted"/>
<keyword evidence="2" id="KW-1185">Reference proteome</keyword>